<proteinExistence type="inferred from homology"/>
<keyword evidence="2 3" id="KW-0728">SH3 domain</keyword>
<feature type="domain" description="Guanylate kinase-like" evidence="6">
    <location>
        <begin position="406"/>
        <end position="597"/>
    </location>
</feature>
<dbReference type="Gene3D" id="2.30.30.40">
    <property type="entry name" value="SH3 Domains"/>
    <property type="match status" value="1"/>
</dbReference>
<dbReference type="Gene3D" id="3.40.50.300">
    <property type="entry name" value="P-loop containing nucleotide triphosphate hydrolases"/>
    <property type="match status" value="1"/>
</dbReference>
<dbReference type="PROSITE" id="PS50052">
    <property type="entry name" value="GUANYLATE_KINASE_2"/>
    <property type="match status" value="1"/>
</dbReference>
<dbReference type="Pfam" id="PF07653">
    <property type="entry name" value="SH3_2"/>
    <property type="match status" value="1"/>
</dbReference>
<evidence type="ECO:0000313" key="9">
    <source>
        <dbReference type="Proteomes" id="UP000887566"/>
    </source>
</evidence>
<accession>A0A914UY16</accession>
<feature type="domain" description="SH3" evidence="5">
    <location>
        <begin position="258"/>
        <end position="339"/>
    </location>
</feature>
<dbReference type="InterPro" id="IPR036034">
    <property type="entry name" value="PDZ_sf"/>
</dbReference>
<dbReference type="Pfam" id="PF00595">
    <property type="entry name" value="PDZ"/>
    <property type="match status" value="1"/>
</dbReference>
<dbReference type="SUPFAM" id="SSF52540">
    <property type="entry name" value="P-loop containing nucleoside triphosphate hydrolases"/>
    <property type="match status" value="1"/>
</dbReference>
<dbReference type="Gene3D" id="2.30.42.10">
    <property type="match status" value="1"/>
</dbReference>
<evidence type="ECO:0000256" key="2">
    <source>
        <dbReference type="ARBA" id="ARBA00022443"/>
    </source>
</evidence>
<dbReference type="SUPFAM" id="SSF50156">
    <property type="entry name" value="PDZ domain-like"/>
    <property type="match status" value="1"/>
</dbReference>
<dbReference type="InterPro" id="IPR036028">
    <property type="entry name" value="SH3-like_dom_sf"/>
</dbReference>
<dbReference type="PROSITE" id="PS50002">
    <property type="entry name" value="SH3"/>
    <property type="match status" value="1"/>
</dbReference>
<dbReference type="SMART" id="SM00326">
    <property type="entry name" value="SH3"/>
    <property type="match status" value="1"/>
</dbReference>
<dbReference type="InterPro" id="IPR008144">
    <property type="entry name" value="Guanylate_kin-like_dom"/>
</dbReference>
<evidence type="ECO:0000259" key="7">
    <source>
        <dbReference type="PROSITE" id="PS50106"/>
    </source>
</evidence>
<feature type="domain" description="L27" evidence="8">
    <location>
        <begin position="92"/>
        <end position="145"/>
    </location>
</feature>
<keyword evidence="9" id="KW-1185">Reference proteome</keyword>
<dbReference type="PROSITE" id="PS51022">
    <property type="entry name" value="L27"/>
    <property type="match status" value="1"/>
</dbReference>
<dbReference type="SMART" id="SM00072">
    <property type="entry name" value="GuKc"/>
    <property type="match status" value="1"/>
</dbReference>
<feature type="compositionally biased region" description="Polar residues" evidence="4">
    <location>
        <begin position="14"/>
        <end position="28"/>
    </location>
</feature>
<dbReference type="SUPFAM" id="SSF50044">
    <property type="entry name" value="SH3-domain"/>
    <property type="match status" value="1"/>
</dbReference>
<dbReference type="SUPFAM" id="SSF101288">
    <property type="entry name" value="L27 domain"/>
    <property type="match status" value="1"/>
</dbReference>
<dbReference type="CDD" id="cd11862">
    <property type="entry name" value="SH3_MPP"/>
    <property type="match status" value="1"/>
</dbReference>
<protein>
    <submittedName>
        <fullName evidence="10">MAGUK p55 subfamily member 7</fullName>
    </submittedName>
</protein>
<dbReference type="InterPro" id="IPR008145">
    <property type="entry name" value="GK/Ca_channel_bsu"/>
</dbReference>
<dbReference type="Pfam" id="PF00625">
    <property type="entry name" value="Guanylate_kin"/>
    <property type="match status" value="1"/>
</dbReference>
<dbReference type="CDD" id="cd06799">
    <property type="entry name" value="PDZ_MPP3-MPP4-MPP7-like"/>
    <property type="match status" value="1"/>
</dbReference>
<dbReference type="InterPro" id="IPR001478">
    <property type="entry name" value="PDZ"/>
</dbReference>
<dbReference type="InterPro" id="IPR004172">
    <property type="entry name" value="L27_dom"/>
</dbReference>
<evidence type="ECO:0000259" key="5">
    <source>
        <dbReference type="PROSITE" id="PS50002"/>
    </source>
</evidence>
<feature type="domain" description="PDZ" evidence="7">
    <location>
        <begin position="163"/>
        <end position="243"/>
    </location>
</feature>
<evidence type="ECO:0000313" key="10">
    <source>
        <dbReference type="WBParaSite" id="PSAMB.scaffold1354size32622.g12702.t1"/>
    </source>
</evidence>
<comment type="similarity">
    <text evidence="1">Belongs to the MAGUK family.</text>
</comment>
<dbReference type="PROSITE" id="PS50106">
    <property type="entry name" value="PDZ"/>
    <property type="match status" value="1"/>
</dbReference>
<dbReference type="CDD" id="cd00071">
    <property type="entry name" value="GMPK"/>
    <property type="match status" value="1"/>
</dbReference>
<dbReference type="InterPro" id="IPR036892">
    <property type="entry name" value="L27_dom_sf"/>
</dbReference>
<dbReference type="SMART" id="SM00228">
    <property type="entry name" value="PDZ"/>
    <property type="match status" value="1"/>
</dbReference>
<organism evidence="9 10">
    <name type="scientific">Plectus sambesii</name>
    <dbReference type="NCBI Taxonomy" id="2011161"/>
    <lineage>
        <taxon>Eukaryota</taxon>
        <taxon>Metazoa</taxon>
        <taxon>Ecdysozoa</taxon>
        <taxon>Nematoda</taxon>
        <taxon>Chromadorea</taxon>
        <taxon>Plectida</taxon>
        <taxon>Plectina</taxon>
        <taxon>Plectoidea</taxon>
        <taxon>Plectidae</taxon>
        <taxon>Plectus</taxon>
    </lineage>
</organism>
<dbReference type="WBParaSite" id="PSAMB.scaffold1354size32622.g12702.t1">
    <property type="protein sequence ID" value="PSAMB.scaffold1354size32622.g12702.t1"/>
    <property type="gene ID" value="PSAMB.scaffold1354size32622.g12702"/>
</dbReference>
<evidence type="ECO:0000256" key="1">
    <source>
        <dbReference type="ARBA" id="ARBA00007014"/>
    </source>
</evidence>
<sequence>MPTVSKIPRRSSGEAKTNWTSEPLDTEPSTSGDFFKIFRTVLEGIVEAGGDLTSKETSESMHQLFERQDLKALIALHQFVSKHRFQSASPANGRLVQSSREVINIVQELTSSSEGQELAHLLNRVHIQALFSAHDDVANRCYEPMLPEIPHEVDEDEGLAVKVVRLVKQNEPLGATIKCDPDGSVVIARVIRGGVADRTGCIQVRDRVIEVNGVAVAGRDPTEIVKLLAGTNGTVTFKLIPADDEFLDCGRSTGVVDGSRPRVRSQFDYDPTTDPLHPCPEAGLTFRTGDVLELVECDDEHWWQARNEGHVGVADPSAGASTDCRVGLVPSRLLQEKRAAVARKTHESTTAPSVRGDTLDSRKNAKSASPRVRKIVYESHQAEELDGEQPRSYEDVSLLYPRAHFVRPIVLAGPPGVGRNELKRRLLMLNPDRFGTTIPHTSRPPRPHETDGVDYHFASRNDMEHWVRQGLFLEYGEYRGNLYGTLADSVRALISQGRIPVLNPHPQALRLLRTAEFKPFIVYIKPPPFPALKETRSTARARSTQDGGYQRGFSDDELEQMLASATNLERQYGQWFDYELVNGNLEFAFRELCELLQRVDAEPSWVPTCWVR</sequence>
<dbReference type="InterPro" id="IPR027417">
    <property type="entry name" value="P-loop_NTPase"/>
</dbReference>
<dbReference type="Pfam" id="PF02828">
    <property type="entry name" value="L27"/>
    <property type="match status" value="1"/>
</dbReference>
<feature type="region of interest" description="Disordered" evidence="4">
    <location>
        <begin position="1"/>
        <end position="28"/>
    </location>
</feature>
<dbReference type="SMART" id="SM00569">
    <property type="entry name" value="L27"/>
    <property type="match status" value="2"/>
</dbReference>
<dbReference type="GO" id="GO:0030054">
    <property type="term" value="C:cell junction"/>
    <property type="evidence" value="ECO:0007669"/>
    <property type="project" value="UniProtKB-ARBA"/>
</dbReference>
<dbReference type="AlphaFoldDB" id="A0A914UY16"/>
<feature type="region of interest" description="Disordered" evidence="4">
    <location>
        <begin position="341"/>
        <end position="374"/>
    </location>
</feature>
<dbReference type="Proteomes" id="UP000887566">
    <property type="component" value="Unplaced"/>
</dbReference>
<dbReference type="InterPro" id="IPR050716">
    <property type="entry name" value="MAGUK"/>
</dbReference>
<dbReference type="Gene3D" id="1.10.287.650">
    <property type="entry name" value="L27 domain"/>
    <property type="match status" value="1"/>
</dbReference>
<evidence type="ECO:0000256" key="3">
    <source>
        <dbReference type="PROSITE-ProRule" id="PRU00192"/>
    </source>
</evidence>
<dbReference type="PANTHER" id="PTHR23122">
    <property type="entry name" value="MEMBRANE-ASSOCIATED GUANYLATE KINASE MAGUK"/>
    <property type="match status" value="1"/>
</dbReference>
<name>A0A914UY16_9BILA</name>
<evidence type="ECO:0000256" key="4">
    <source>
        <dbReference type="SAM" id="MobiDB-lite"/>
    </source>
</evidence>
<dbReference type="InterPro" id="IPR001452">
    <property type="entry name" value="SH3_domain"/>
</dbReference>
<evidence type="ECO:0000259" key="8">
    <source>
        <dbReference type="PROSITE" id="PS51022"/>
    </source>
</evidence>
<evidence type="ECO:0000259" key="6">
    <source>
        <dbReference type="PROSITE" id="PS50052"/>
    </source>
</evidence>
<reference evidence="10" key="1">
    <citation type="submission" date="2022-11" db="UniProtKB">
        <authorList>
            <consortium name="WormBaseParasite"/>
        </authorList>
    </citation>
    <scope>IDENTIFICATION</scope>
</reference>
<dbReference type="InterPro" id="IPR014775">
    <property type="entry name" value="L27_C"/>
</dbReference>